<dbReference type="SUPFAM" id="SSF54427">
    <property type="entry name" value="NTF2-like"/>
    <property type="match status" value="1"/>
</dbReference>
<dbReference type="InterPro" id="IPR037401">
    <property type="entry name" value="SnoaL-like"/>
</dbReference>
<evidence type="ECO:0000313" key="3">
    <source>
        <dbReference type="Proteomes" id="UP000466681"/>
    </source>
</evidence>
<evidence type="ECO:0000313" key="2">
    <source>
        <dbReference type="EMBL" id="BBX04825.1"/>
    </source>
</evidence>
<dbReference type="Pfam" id="PF12680">
    <property type="entry name" value="SnoaL_2"/>
    <property type="match status" value="1"/>
</dbReference>
<dbReference type="RefSeq" id="WP_083150546.1">
    <property type="nucleotide sequence ID" value="NZ_AP022560.1"/>
</dbReference>
<dbReference type="EMBL" id="AP022560">
    <property type="protein sequence ID" value="BBX04825.1"/>
    <property type="molecule type" value="Genomic_DNA"/>
</dbReference>
<dbReference type="Proteomes" id="UP000466681">
    <property type="component" value="Chromosome"/>
</dbReference>
<evidence type="ECO:0000259" key="1">
    <source>
        <dbReference type="Pfam" id="PF12680"/>
    </source>
</evidence>
<proteinExistence type="predicted"/>
<accession>A0AAD1HG38</accession>
<dbReference type="Gene3D" id="3.10.450.50">
    <property type="match status" value="1"/>
</dbReference>
<keyword evidence="3" id="KW-1185">Reference proteome</keyword>
<dbReference type="AlphaFoldDB" id="A0AAD1HG38"/>
<dbReference type="KEGG" id="mmor:MMOR_57610"/>
<feature type="domain" description="SnoaL-like" evidence="1">
    <location>
        <begin position="34"/>
        <end position="119"/>
    </location>
</feature>
<organism evidence="2 3">
    <name type="scientific">Mycolicibacterium moriokaense</name>
    <dbReference type="NCBI Taxonomy" id="39691"/>
    <lineage>
        <taxon>Bacteria</taxon>
        <taxon>Bacillati</taxon>
        <taxon>Actinomycetota</taxon>
        <taxon>Actinomycetes</taxon>
        <taxon>Mycobacteriales</taxon>
        <taxon>Mycobacteriaceae</taxon>
        <taxon>Mycolicibacterium</taxon>
    </lineage>
</organism>
<name>A0AAD1HG38_9MYCO</name>
<gene>
    <name evidence="2" type="ORF">MMOR_57610</name>
</gene>
<dbReference type="InterPro" id="IPR032710">
    <property type="entry name" value="NTF2-like_dom_sf"/>
</dbReference>
<reference evidence="2 3" key="1">
    <citation type="journal article" date="2019" name="Emerg. Microbes Infect.">
        <title>Comprehensive subspecies identification of 175 nontuberculous mycobacteria species based on 7547 genomic profiles.</title>
        <authorList>
            <person name="Matsumoto Y."/>
            <person name="Kinjo T."/>
            <person name="Motooka D."/>
            <person name="Nabeya D."/>
            <person name="Jung N."/>
            <person name="Uechi K."/>
            <person name="Horii T."/>
            <person name="Iida T."/>
            <person name="Fujita J."/>
            <person name="Nakamura S."/>
        </authorList>
    </citation>
    <scope>NUCLEOTIDE SEQUENCE [LARGE SCALE GENOMIC DNA]</scope>
    <source>
        <strain evidence="2 3">JCM 6375</strain>
    </source>
</reference>
<sequence>MSANDTATASDAATAAKDLYRRWIDELWSGQRIANELVSDDFVGHWPDLEVHGPEELHEIVDKTRTVLADLKMVVDIKPLVEGDMLAARWIGTGAAADGPKRYTGNDIFRIENGRFVEYWTGTAEG</sequence>
<protein>
    <recommendedName>
        <fullName evidence="1">SnoaL-like domain-containing protein</fullName>
    </recommendedName>
</protein>